<dbReference type="EMBL" id="NEDP02002617">
    <property type="protein sequence ID" value="OWF50380.1"/>
    <property type="molecule type" value="Genomic_DNA"/>
</dbReference>
<dbReference type="Proteomes" id="UP000242188">
    <property type="component" value="Unassembled WGS sequence"/>
</dbReference>
<reference evidence="3 4" key="1">
    <citation type="journal article" date="2017" name="Nat. Ecol. Evol.">
        <title>Scallop genome provides insights into evolution of bilaterian karyotype and development.</title>
        <authorList>
            <person name="Wang S."/>
            <person name="Zhang J."/>
            <person name="Jiao W."/>
            <person name="Li J."/>
            <person name="Xun X."/>
            <person name="Sun Y."/>
            <person name="Guo X."/>
            <person name="Huan P."/>
            <person name="Dong B."/>
            <person name="Zhang L."/>
            <person name="Hu X."/>
            <person name="Sun X."/>
            <person name="Wang J."/>
            <person name="Zhao C."/>
            <person name="Wang Y."/>
            <person name="Wang D."/>
            <person name="Huang X."/>
            <person name="Wang R."/>
            <person name="Lv J."/>
            <person name="Li Y."/>
            <person name="Zhang Z."/>
            <person name="Liu B."/>
            <person name="Lu W."/>
            <person name="Hui Y."/>
            <person name="Liang J."/>
            <person name="Zhou Z."/>
            <person name="Hou R."/>
            <person name="Li X."/>
            <person name="Liu Y."/>
            <person name="Li H."/>
            <person name="Ning X."/>
            <person name="Lin Y."/>
            <person name="Zhao L."/>
            <person name="Xing Q."/>
            <person name="Dou J."/>
            <person name="Li Y."/>
            <person name="Mao J."/>
            <person name="Guo H."/>
            <person name="Dou H."/>
            <person name="Li T."/>
            <person name="Mu C."/>
            <person name="Jiang W."/>
            <person name="Fu Q."/>
            <person name="Fu X."/>
            <person name="Miao Y."/>
            <person name="Liu J."/>
            <person name="Yu Q."/>
            <person name="Li R."/>
            <person name="Liao H."/>
            <person name="Li X."/>
            <person name="Kong Y."/>
            <person name="Jiang Z."/>
            <person name="Chourrout D."/>
            <person name="Li R."/>
            <person name="Bao Z."/>
        </authorList>
    </citation>
    <scope>NUCLEOTIDE SEQUENCE [LARGE SCALE GENOMIC DNA]</scope>
    <source>
        <strain evidence="3 4">PY_sf001</strain>
    </source>
</reference>
<protein>
    <recommendedName>
        <fullName evidence="2">Alpha/beta hydrolase fold-3 domain-containing protein</fullName>
    </recommendedName>
</protein>
<organism evidence="3 4">
    <name type="scientific">Mizuhopecten yessoensis</name>
    <name type="common">Japanese scallop</name>
    <name type="synonym">Patinopecten yessoensis</name>
    <dbReference type="NCBI Taxonomy" id="6573"/>
    <lineage>
        <taxon>Eukaryota</taxon>
        <taxon>Metazoa</taxon>
        <taxon>Spiralia</taxon>
        <taxon>Lophotrochozoa</taxon>
        <taxon>Mollusca</taxon>
        <taxon>Bivalvia</taxon>
        <taxon>Autobranchia</taxon>
        <taxon>Pteriomorphia</taxon>
        <taxon>Pectinida</taxon>
        <taxon>Pectinoidea</taxon>
        <taxon>Pectinidae</taxon>
        <taxon>Mizuhopecten</taxon>
    </lineage>
</organism>
<dbReference type="PANTHER" id="PTHR48081:SF8">
    <property type="entry name" value="ALPHA_BETA HYDROLASE FOLD-3 DOMAIN-CONTAINING PROTEIN-RELATED"/>
    <property type="match status" value="1"/>
</dbReference>
<accession>A0A210QNR1</accession>
<dbReference type="STRING" id="6573.A0A210QNR1"/>
<keyword evidence="4" id="KW-1185">Reference proteome</keyword>
<dbReference type="InterPro" id="IPR050300">
    <property type="entry name" value="GDXG_lipolytic_enzyme"/>
</dbReference>
<keyword evidence="1" id="KW-0378">Hydrolase</keyword>
<evidence type="ECO:0000313" key="4">
    <source>
        <dbReference type="Proteomes" id="UP000242188"/>
    </source>
</evidence>
<evidence type="ECO:0000313" key="3">
    <source>
        <dbReference type="EMBL" id="OWF50380.1"/>
    </source>
</evidence>
<dbReference type="PANTHER" id="PTHR48081">
    <property type="entry name" value="AB HYDROLASE SUPERFAMILY PROTEIN C4A8.06C"/>
    <property type="match status" value="1"/>
</dbReference>
<evidence type="ECO:0000259" key="2">
    <source>
        <dbReference type="Pfam" id="PF07859"/>
    </source>
</evidence>
<dbReference type="SUPFAM" id="SSF53474">
    <property type="entry name" value="alpha/beta-Hydrolases"/>
    <property type="match status" value="1"/>
</dbReference>
<comment type="caution">
    <text evidence="3">The sequence shown here is derived from an EMBL/GenBank/DDBJ whole genome shotgun (WGS) entry which is preliminary data.</text>
</comment>
<dbReference type="OrthoDB" id="408631at2759"/>
<dbReference type="Pfam" id="PF07859">
    <property type="entry name" value="Abhydrolase_3"/>
    <property type="match status" value="1"/>
</dbReference>
<sequence length="322" mass="35706">MADLDELKQKYKFHEETLSYFKLRAEAGFGSYPNAPSIEAARDINLQVTKKFAGEVEFEGSVKEFIVPSTHVKAGIPVTVYRSKQCSLVGAPSIFVFFHGGGNVVGSRQTCDVICKIFSRDAPCVVVNVEYRLGPEHRFPASNDDAKCVVRWVNFNKSLIGAVNNSTIGVGGDSAGGQLAAAVTHQLHGDIDYQVLIYPNVDYTQKYPSQEEFENFPGLSKEMTQWFSENYIDESDKESVLASPLLNEKFNCLPPALIILAEFDVLKDAGVAYHNKLKKAGIPSQTHCVRGVTHGFFHLPGHFKECCKRAHEKVYKFIKASS</sequence>
<dbReference type="InterPro" id="IPR013094">
    <property type="entry name" value="AB_hydrolase_3"/>
</dbReference>
<feature type="domain" description="Alpha/beta hydrolase fold-3" evidence="2">
    <location>
        <begin position="95"/>
        <end position="297"/>
    </location>
</feature>
<evidence type="ECO:0000256" key="1">
    <source>
        <dbReference type="ARBA" id="ARBA00022801"/>
    </source>
</evidence>
<gene>
    <name evidence="3" type="ORF">KP79_PYT09467</name>
</gene>
<dbReference type="InterPro" id="IPR029058">
    <property type="entry name" value="AB_hydrolase_fold"/>
</dbReference>
<dbReference type="Gene3D" id="3.40.50.1820">
    <property type="entry name" value="alpha/beta hydrolase"/>
    <property type="match status" value="1"/>
</dbReference>
<name>A0A210QNR1_MIZYE</name>
<dbReference type="AlphaFoldDB" id="A0A210QNR1"/>
<dbReference type="GO" id="GO:0016787">
    <property type="term" value="F:hydrolase activity"/>
    <property type="evidence" value="ECO:0007669"/>
    <property type="project" value="UniProtKB-KW"/>
</dbReference>
<proteinExistence type="predicted"/>